<organism evidence="9 10">
    <name type="scientific">Caldalkalibacillus horti</name>
    <dbReference type="NCBI Taxonomy" id="77523"/>
    <lineage>
        <taxon>Bacteria</taxon>
        <taxon>Bacillati</taxon>
        <taxon>Bacillota</taxon>
        <taxon>Bacilli</taxon>
        <taxon>Bacillales</taxon>
        <taxon>Bacillaceae</taxon>
        <taxon>Caldalkalibacillus</taxon>
    </lineage>
</organism>
<evidence type="ECO:0000313" key="10">
    <source>
        <dbReference type="Proteomes" id="UP001235840"/>
    </source>
</evidence>
<keyword evidence="5 6" id="KW-0804">Transcription</keyword>
<evidence type="ECO:0000256" key="4">
    <source>
        <dbReference type="ARBA" id="ARBA00023125"/>
    </source>
</evidence>
<dbReference type="SUPFAM" id="SSF88659">
    <property type="entry name" value="Sigma3 and sigma4 domains of RNA polymerase sigma factors"/>
    <property type="match status" value="1"/>
</dbReference>
<accession>A0ABT9VY49</accession>
<protein>
    <recommendedName>
        <fullName evidence="6">RNA polymerase sigma factor</fullName>
    </recommendedName>
</protein>
<dbReference type="InterPro" id="IPR013325">
    <property type="entry name" value="RNA_pol_sigma_r2"/>
</dbReference>
<keyword evidence="10" id="KW-1185">Reference proteome</keyword>
<dbReference type="Proteomes" id="UP001235840">
    <property type="component" value="Unassembled WGS sequence"/>
</dbReference>
<reference evidence="9 10" key="1">
    <citation type="submission" date="2023-07" db="EMBL/GenBank/DDBJ databases">
        <title>Genomic Encyclopedia of Type Strains, Phase IV (KMG-IV): sequencing the most valuable type-strain genomes for metagenomic binning, comparative biology and taxonomic classification.</title>
        <authorList>
            <person name="Goeker M."/>
        </authorList>
    </citation>
    <scope>NUCLEOTIDE SEQUENCE [LARGE SCALE GENOMIC DNA]</scope>
    <source>
        <strain evidence="9 10">DSM 12751</strain>
    </source>
</reference>
<dbReference type="InterPro" id="IPR036388">
    <property type="entry name" value="WH-like_DNA-bd_sf"/>
</dbReference>
<keyword evidence="2 6" id="KW-0805">Transcription regulation</keyword>
<comment type="caution">
    <text evidence="9">The sequence shown here is derived from an EMBL/GenBank/DDBJ whole genome shotgun (WGS) entry which is preliminary data.</text>
</comment>
<dbReference type="SUPFAM" id="SSF88946">
    <property type="entry name" value="Sigma2 domain of RNA polymerase sigma factors"/>
    <property type="match status" value="1"/>
</dbReference>
<dbReference type="PANTHER" id="PTHR43133">
    <property type="entry name" value="RNA POLYMERASE ECF-TYPE SIGMA FACTO"/>
    <property type="match status" value="1"/>
</dbReference>
<dbReference type="Gene3D" id="1.10.1740.10">
    <property type="match status" value="1"/>
</dbReference>
<evidence type="ECO:0000259" key="7">
    <source>
        <dbReference type="Pfam" id="PF04542"/>
    </source>
</evidence>
<dbReference type="NCBIfam" id="TIGR02937">
    <property type="entry name" value="sigma70-ECF"/>
    <property type="match status" value="1"/>
</dbReference>
<dbReference type="Pfam" id="PF08281">
    <property type="entry name" value="Sigma70_r4_2"/>
    <property type="match status" value="1"/>
</dbReference>
<feature type="domain" description="RNA polymerase sigma factor 70 region 4 type 2" evidence="8">
    <location>
        <begin position="201"/>
        <end position="249"/>
    </location>
</feature>
<dbReference type="InterPro" id="IPR000838">
    <property type="entry name" value="RNA_pol_sigma70_ECF_CS"/>
</dbReference>
<dbReference type="EMBL" id="JAUSTY010000006">
    <property type="protein sequence ID" value="MDQ0165814.1"/>
    <property type="molecule type" value="Genomic_DNA"/>
</dbReference>
<evidence type="ECO:0000256" key="6">
    <source>
        <dbReference type="RuleBase" id="RU000716"/>
    </source>
</evidence>
<evidence type="ECO:0000256" key="2">
    <source>
        <dbReference type="ARBA" id="ARBA00023015"/>
    </source>
</evidence>
<feature type="domain" description="RNA polymerase sigma-70 region 2" evidence="7">
    <location>
        <begin position="69"/>
        <end position="133"/>
    </location>
</feature>
<keyword evidence="3 6" id="KW-0731">Sigma factor</keyword>
<dbReference type="InterPro" id="IPR013324">
    <property type="entry name" value="RNA_pol_sigma_r3/r4-like"/>
</dbReference>
<evidence type="ECO:0000256" key="5">
    <source>
        <dbReference type="ARBA" id="ARBA00023163"/>
    </source>
</evidence>
<dbReference type="InterPro" id="IPR039425">
    <property type="entry name" value="RNA_pol_sigma-70-like"/>
</dbReference>
<dbReference type="InterPro" id="IPR013249">
    <property type="entry name" value="RNA_pol_sigma70_r4_t2"/>
</dbReference>
<dbReference type="InterPro" id="IPR014284">
    <property type="entry name" value="RNA_pol_sigma-70_dom"/>
</dbReference>
<dbReference type="InterPro" id="IPR007627">
    <property type="entry name" value="RNA_pol_sigma70_r2"/>
</dbReference>
<dbReference type="PANTHER" id="PTHR43133:SF51">
    <property type="entry name" value="RNA POLYMERASE SIGMA FACTOR"/>
    <property type="match status" value="1"/>
</dbReference>
<evidence type="ECO:0000256" key="3">
    <source>
        <dbReference type="ARBA" id="ARBA00023082"/>
    </source>
</evidence>
<dbReference type="Pfam" id="PF04542">
    <property type="entry name" value="Sigma70_r2"/>
    <property type="match status" value="1"/>
</dbReference>
<gene>
    <name evidence="9" type="ORF">J2S11_001715</name>
</gene>
<sequence>MRFIDRHKSAFEHYLYFQEGSQEEVQADKRSAPRITQSSQALRELSEKDNMCSLVEKARSGDREAFGELVRKYRKQAFIWANSLTRDHTLAEDIVQEALIKAFLNLGSLMDTNRFLPWLRKIVTNQVYMSLRRGGPYAKEKPFSHYEQRKNIEQNETDWSNIDHVLTHLTSKLSLDLVHTQSYQADPQNLLMKKELVIGINQMLQCLSKREKAIFESFFFEQLSPQEIARIFSTTTSNVYNILSRSKGKVRREHIRVFLAKQLEPVIAEGRIRNILNKPINL</sequence>
<proteinExistence type="inferred from homology"/>
<name>A0ABT9VY49_9BACI</name>
<dbReference type="PROSITE" id="PS01063">
    <property type="entry name" value="SIGMA70_ECF"/>
    <property type="match status" value="1"/>
</dbReference>
<keyword evidence="4 6" id="KW-0238">DNA-binding</keyword>
<evidence type="ECO:0000256" key="1">
    <source>
        <dbReference type="ARBA" id="ARBA00010641"/>
    </source>
</evidence>
<evidence type="ECO:0000259" key="8">
    <source>
        <dbReference type="Pfam" id="PF08281"/>
    </source>
</evidence>
<dbReference type="RefSeq" id="WP_307393393.1">
    <property type="nucleotide sequence ID" value="NZ_BAAADK010000032.1"/>
</dbReference>
<dbReference type="Gene3D" id="1.10.10.10">
    <property type="entry name" value="Winged helix-like DNA-binding domain superfamily/Winged helix DNA-binding domain"/>
    <property type="match status" value="1"/>
</dbReference>
<evidence type="ECO:0000313" key="9">
    <source>
        <dbReference type="EMBL" id="MDQ0165814.1"/>
    </source>
</evidence>
<comment type="similarity">
    <text evidence="1 6">Belongs to the sigma-70 factor family. ECF subfamily.</text>
</comment>